<feature type="domain" description="ATPase AAA-type core" evidence="2">
    <location>
        <begin position="341"/>
        <end position="382"/>
    </location>
</feature>
<dbReference type="Pfam" id="PF13175">
    <property type="entry name" value="AAA_15"/>
    <property type="match status" value="1"/>
</dbReference>
<dbReference type="Proteomes" id="UP000186666">
    <property type="component" value="Unassembled WGS sequence"/>
</dbReference>
<sequence length="672" mass="76861">MKAPYISRVKISNYRNYNFVDVQLNDKQVIIGENNVGKTNFLRAIQLILDPNLSDQDRYLEETDFYNGLESPMKNGEIIEIIIELKRFSHNKNLLCQLSDATITTSPDTMRLTYRYFPRVREDGTIENYNYKIFKGNNEDIEFTHLDRKYLNIKVIKALRDVEAEIKNSRKSPLSVLLKAYDIEKSKLEVIASNIKAQNDQVLALGELKDLNKRMNNRFKEFIVYDSDSIELGTNEVNTNRILNTLKVLLGGRSVSDTSLGLTNILYITLMLLAIEDRTIPTFVNSTLFQELRRKDKTGILEKVYDSDEEDNNILKFGLSPVLERELYEFMDIYNPIDEGATILAIEEPEAHLHPAIQRTIYKDVFSRSTNSVLMTTHSTHIASITPLQSIMHLYRGNKGATKALSSAALSLDDEDYNDLARYIDANRGEIYFGKGVLLVEGITEEYLVPVFADMMGKSLDYNGIIVCNINSTNFSPYIKLLVQLGIPYAVITDGDYYEIIEEERVYHLLNKNSGNPIGYLGLEIIEKVILENNILTSKEIPEESDEIDCVFRNKGFFTGYYTAEVDLMETCYKKKASRDVIIQVFNELTSGGAQQKRNFAKNLKEGEFGTCLRQIESSHSRIGKGRFAQRLTQYCTLDHIPEHIKNAIEFICKKVEEDDSDEDVREEAPAN</sequence>
<dbReference type="Pfam" id="PF20469">
    <property type="entry name" value="OLD-like_TOPRIM"/>
    <property type="match status" value="1"/>
</dbReference>
<evidence type="ECO:0000259" key="3">
    <source>
        <dbReference type="Pfam" id="PF20469"/>
    </source>
</evidence>
<keyword evidence="4" id="KW-0255">Endonuclease</keyword>
<dbReference type="PANTHER" id="PTHR43581">
    <property type="entry name" value="ATP/GTP PHOSPHATASE"/>
    <property type="match status" value="1"/>
</dbReference>
<dbReference type="InterPro" id="IPR051396">
    <property type="entry name" value="Bact_Antivir_Def_Nuclease"/>
</dbReference>
<organism evidence="4 5">
    <name type="scientific">Paenibacillus macquariensis</name>
    <dbReference type="NCBI Taxonomy" id="948756"/>
    <lineage>
        <taxon>Bacteria</taxon>
        <taxon>Bacillati</taxon>
        <taxon>Bacillota</taxon>
        <taxon>Bacilli</taxon>
        <taxon>Bacillales</taxon>
        <taxon>Paenibacillaceae</taxon>
        <taxon>Paenibacillus</taxon>
    </lineage>
</organism>
<dbReference type="InterPro" id="IPR041685">
    <property type="entry name" value="AAA_GajA/Old/RecF-like"/>
</dbReference>
<keyword evidence="4" id="KW-0378">Hydrolase</keyword>
<protein>
    <submittedName>
        <fullName evidence="4">ATP-dependent endonuclease of the OLD family</fullName>
    </submittedName>
</protein>
<dbReference type="InterPro" id="IPR003959">
    <property type="entry name" value="ATPase_AAA_core"/>
</dbReference>
<evidence type="ECO:0000259" key="2">
    <source>
        <dbReference type="Pfam" id="PF13304"/>
    </source>
</evidence>
<accession>A0ABY1KGR1</accession>
<comment type="caution">
    <text evidence="4">The sequence shown here is derived from an EMBL/GenBank/DDBJ whole genome shotgun (WGS) entry which is preliminary data.</text>
</comment>
<dbReference type="InterPro" id="IPR034139">
    <property type="entry name" value="TOPRIM_OLD"/>
</dbReference>
<evidence type="ECO:0000313" key="4">
    <source>
        <dbReference type="EMBL" id="SIR68516.1"/>
    </source>
</evidence>
<feature type="domain" description="Endonuclease GajA/Old nuclease/RecF-like AAA" evidence="1">
    <location>
        <begin position="5"/>
        <end position="219"/>
    </location>
</feature>
<evidence type="ECO:0000313" key="5">
    <source>
        <dbReference type="Proteomes" id="UP000186666"/>
    </source>
</evidence>
<feature type="domain" description="OLD protein-like TOPRIM" evidence="3">
    <location>
        <begin position="433"/>
        <end position="496"/>
    </location>
</feature>
<keyword evidence="5" id="KW-1185">Reference proteome</keyword>
<dbReference type="SUPFAM" id="SSF52540">
    <property type="entry name" value="P-loop containing nucleoside triphosphate hydrolases"/>
    <property type="match status" value="1"/>
</dbReference>
<dbReference type="InterPro" id="IPR027417">
    <property type="entry name" value="P-loop_NTPase"/>
</dbReference>
<proteinExistence type="predicted"/>
<reference evidence="4 5" key="1">
    <citation type="submission" date="2017-01" db="EMBL/GenBank/DDBJ databases">
        <authorList>
            <person name="Varghese N."/>
            <person name="Submissions S."/>
        </authorList>
    </citation>
    <scope>NUCLEOTIDE SEQUENCE [LARGE SCALE GENOMIC DNA]</scope>
    <source>
        <strain evidence="4 5">ATCC 23464</strain>
    </source>
</reference>
<dbReference type="Gene3D" id="3.40.50.300">
    <property type="entry name" value="P-loop containing nucleotide triphosphate hydrolases"/>
    <property type="match status" value="1"/>
</dbReference>
<dbReference type="RefSeq" id="WP_068590913.1">
    <property type="nucleotide sequence ID" value="NZ_FTNK01000033.1"/>
</dbReference>
<dbReference type="CDD" id="cd01026">
    <property type="entry name" value="TOPRIM_OLD"/>
    <property type="match status" value="1"/>
</dbReference>
<gene>
    <name evidence="4" type="ORF">SAMN05421578_13311</name>
</gene>
<keyword evidence="4" id="KW-0540">Nuclease</keyword>
<dbReference type="GO" id="GO:0004519">
    <property type="term" value="F:endonuclease activity"/>
    <property type="evidence" value="ECO:0007669"/>
    <property type="project" value="UniProtKB-KW"/>
</dbReference>
<name>A0ABY1KGR1_9BACL</name>
<dbReference type="EMBL" id="FTNK01000033">
    <property type="protein sequence ID" value="SIR68516.1"/>
    <property type="molecule type" value="Genomic_DNA"/>
</dbReference>
<evidence type="ECO:0000259" key="1">
    <source>
        <dbReference type="Pfam" id="PF13175"/>
    </source>
</evidence>
<dbReference type="PANTHER" id="PTHR43581:SF4">
    <property type="entry name" value="ATP_GTP PHOSPHATASE"/>
    <property type="match status" value="1"/>
</dbReference>
<dbReference type="Pfam" id="PF13304">
    <property type="entry name" value="AAA_21"/>
    <property type="match status" value="1"/>
</dbReference>